<feature type="compositionally biased region" description="Low complexity" evidence="1">
    <location>
        <begin position="89"/>
        <end position="99"/>
    </location>
</feature>
<evidence type="ECO:0000313" key="2">
    <source>
        <dbReference type="EMBL" id="CAJ1944156.1"/>
    </source>
</evidence>
<name>A0AAD2CU77_9STRA</name>
<dbReference type="AlphaFoldDB" id="A0AAD2CU77"/>
<protein>
    <submittedName>
        <fullName evidence="2">Uncharacterized protein</fullName>
    </submittedName>
</protein>
<proteinExistence type="predicted"/>
<evidence type="ECO:0000256" key="1">
    <source>
        <dbReference type="SAM" id="MobiDB-lite"/>
    </source>
</evidence>
<comment type="caution">
    <text evidence="2">The sequence shown here is derived from an EMBL/GenBank/DDBJ whole genome shotgun (WGS) entry which is preliminary data.</text>
</comment>
<organism evidence="2 3">
    <name type="scientific">Cylindrotheca closterium</name>
    <dbReference type="NCBI Taxonomy" id="2856"/>
    <lineage>
        <taxon>Eukaryota</taxon>
        <taxon>Sar</taxon>
        <taxon>Stramenopiles</taxon>
        <taxon>Ochrophyta</taxon>
        <taxon>Bacillariophyta</taxon>
        <taxon>Bacillariophyceae</taxon>
        <taxon>Bacillariophycidae</taxon>
        <taxon>Bacillariales</taxon>
        <taxon>Bacillariaceae</taxon>
        <taxon>Cylindrotheca</taxon>
    </lineage>
</organism>
<feature type="region of interest" description="Disordered" evidence="1">
    <location>
        <begin position="72"/>
        <end position="127"/>
    </location>
</feature>
<dbReference type="EMBL" id="CAKOGP040001213">
    <property type="protein sequence ID" value="CAJ1944156.1"/>
    <property type="molecule type" value="Genomic_DNA"/>
</dbReference>
<reference evidence="2" key="1">
    <citation type="submission" date="2023-08" db="EMBL/GenBank/DDBJ databases">
        <authorList>
            <person name="Audoor S."/>
            <person name="Bilcke G."/>
        </authorList>
    </citation>
    <scope>NUCLEOTIDE SEQUENCE</scope>
</reference>
<sequence length="127" mass="14311">MEYLQLQGISITASPAEPEEKVRTMVENKLNTDRGARVGRQSFSSTQQLDDYVEVIMGLDRDDILESLELEEDSPMVSPEWRQDEAKPDLQSLSSDSSSMAFLQENPRRQSLPKLTPTKPAKTLPKS</sequence>
<keyword evidence="3" id="KW-1185">Reference proteome</keyword>
<evidence type="ECO:0000313" key="3">
    <source>
        <dbReference type="Proteomes" id="UP001295423"/>
    </source>
</evidence>
<accession>A0AAD2CU77</accession>
<dbReference type="Proteomes" id="UP001295423">
    <property type="component" value="Unassembled WGS sequence"/>
</dbReference>
<feature type="region of interest" description="Disordered" evidence="1">
    <location>
        <begin position="1"/>
        <end position="21"/>
    </location>
</feature>
<gene>
    <name evidence="2" type="ORF">CYCCA115_LOCUS8755</name>
</gene>